<evidence type="ECO:0000313" key="1">
    <source>
        <dbReference type="EMBL" id="CAI9562450.1"/>
    </source>
</evidence>
<dbReference type="EMBL" id="CATNWA010011880">
    <property type="protein sequence ID" value="CAI9562450.1"/>
    <property type="molecule type" value="Genomic_DNA"/>
</dbReference>
<dbReference type="Proteomes" id="UP001162483">
    <property type="component" value="Unassembled WGS sequence"/>
</dbReference>
<name>A0ABN9CQJ4_9NEOB</name>
<comment type="caution">
    <text evidence="1">The sequence shown here is derived from an EMBL/GenBank/DDBJ whole genome shotgun (WGS) entry which is preliminary data.</text>
</comment>
<sequence length="68" mass="7886">MQRKWERVPVKFGYPLPRLLRLPRQSEAEVVLLPSLPVVLWDTRQVPEDDGAIQETQRYSPCAVGTRL</sequence>
<keyword evidence="2" id="KW-1185">Reference proteome</keyword>
<evidence type="ECO:0000313" key="2">
    <source>
        <dbReference type="Proteomes" id="UP001162483"/>
    </source>
</evidence>
<organism evidence="1 2">
    <name type="scientific">Staurois parvus</name>
    <dbReference type="NCBI Taxonomy" id="386267"/>
    <lineage>
        <taxon>Eukaryota</taxon>
        <taxon>Metazoa</taxon>
        <taxon>Chordata</taxon>
        <taxon>Craniata</taxon>
        <taxon>Vertebrata</taxon>
        <taxon>Euteleostomi</taxon>
        <taxon>Amphibia</taxon>
        <taxon>Batrachia</taxon>
        <taxon>Anura</taxon>
        <taxon>Neobatrachia</taxon>
        <taxon>Ranoidea</taxon>
        <taxon>Ranidae</taxon>
        <taxon>Staurois</taxon>
    </lineage>
</organism>
<proteinExistence type="predicted"/>
<protein>
    <submittedName>
        <fullName evidence="1">Uncharacterized protein</fullName>
    </submittedName>
</protein>
<reference evidence="1" key="1">
    <citation type="submission" date="2023-05" db="EMBL/GenBank/DDBJ databases">
        <authorList>
            <person name="Stuckert A."/>
        </authorList>
    </citation>
    <scope>NUCLEOTIDE SEQUENCE</scope>
</reference>
<accession>A0ABN9CQJ4</accession>
<gene>
    <name evidence="1" type="ORF">SPARVUS_LOCUS5610963</name>
</gene>